<keyword evidence="3" id="KW-0238">DNA-binding</keyword>
<feature type="domain" description="HTH cro/C1-type" evidence="6">
    <location>
        <begin position="5"/>
        <end position="47"/>
    </location>
</feature>
<feature type="domain" description="HTH lacI-type" evidence="5">
    <location>
        <begin position="3"/>
        <end position="57"/>
    </location>
</feature>
<evidence type="ECO:0000256" key="2">
    <source>
        <dbReference type="ARBA" id="ARBA00023015"/>
    </source>
</evidence>
<dbReference type="InterPro" id="IPR001387">
    <property type="entry name" value="Cro/C1-type_HTH"/>
</dbReference>
<keyword evidence="2" id="KW-0805">Transcription regulation</keyword>
<keyword evidence="8" id="KW-1185">Reference proteome</keyword>
<dbReference type="Proteomes" id="UP000015961">
    <property type="component" value="Unassembled WGS sequence"/>
</dbReference>
<keyword evidence="1" id="KW-0678">Repressor</keyword>
<dbReference type="CDD" id="cd01392">
    <property type="entry name" value="HTH_LacI"/>
    <property type="match status" value="1"/>
</dbReference>
<proteinExistence type="predicted"/>
<dbReference type="PROSITE" id="PS50932">
    <property type="entry name" value="HTH_LACI_2"/>
    <property type="match status" value="1"/>
</dbReference>
<evidence type="ECO:0000259" key="6">
    <source>
        <dbReference type="PROSITE" id="PS50943"/>
    </source>
</evidence>
<evidence type="ECO:0000313" key="7">
    <source>
        <dbReference type="EMBL" id="EOT83579.1"/>
    </source>
</evidence>
<dbReference type="Gene3D" id="3.40.50.2300">
    <property type="match status" value="2"/>
</dbReference>
<reference evidence="7 8" key="1">
    <citation type="submission" date="2013-03" db="EMBL/GenBank/DDBJ databases">
        <title>The Genome Sequence of Enterococcus sulfureus ATCC_49903 (PacBio/Illumina hybrid assembly).</title>
        <authorList>
            <consortium name="The Broad Institute Genomics Platform"/>
            <consortium name="The Broad Institute Genome Sequencing Center for Infectious Disease"/>
            <person name="Earl A."/>
            <person name="Russ C."/>
            <person name="Gilmore M."/>
            <person name="Surin D."/>
            <person name="Walker B."/>
            <person name="Young S."/>
            <person name="Zeng Q."/>
            <person name="Gargeya S."/>
            <person name="Fitzgerald M."/>
            <person name="Haas B."/>
            <person name="Abouelleil A."/>
            <person name="Allen A.W."/>
            <person name="Alvarado L."/>
            <person name="Arachchi H.M."/>
            <person name="Berlin A.M."/>
            <person name="Chapman S.B."/>
            <person name="Gainer-Dewar J."/>
            <person name="Goldberg J."/>
            <person name="Griggs A."/>
            <person name="Gujja S."/>
            <person name="Hansen M."/>
            <person name="Howarth C."/>
            <person name="Imamovic A."/>
            <person name="Ireland A."/>
            <person name="Larimer J."/>
            <person name="McCowan C."/>
            <person name="Murphy C."/>
            <person name="Pearson M."/>
            <person name="Poon T.W."/>
            <person name="Priest M."/>
            <person name="Roberts A."/>
            <person name="Saif S."/>
            <person name="Shea T."/>
            <person name="Sisk P."/>
            <person name="Sykes S."/>
            <person name="Wortman J."/>
            <person name="Nusbaum C."/>
            <person name="Birren B."/>
        </authorList>
    </citation>
    <scope>NUCLEOTIDE SEQUENCE [LARGE SCALE GENOMIC DNA]</scope>
    <source>
        <strain evidence="7 8">ATCC 49903</strain>
    </source>
</reference>
<evidence type="ECO:0000256" key="1">
    <source>
        <dbReference type="ARBA" id="ARBA00022491"/>
    </source>
</evidence>
<dbReference type="PANTHER" id="PTHR30146">
    <property type="entry name" value="LACI-RELATED TRANSCRIPTIONAL REPRESSOR"/>
    <property type="match status" value="1"/>
</dbReference>
<dbReference type="PROSITE" id="PS50943">
    <property type="entry name" value="HTH_CROC1"/>
    <property type="match status" value="1"/>
</dbReference>
<dbReference type="InterPro" id="IPR028082">
    <property type="entry name" value="Peripla_BP_I"/>
</dbReference>
<dbReference type="STRING" id="1140003.OMY_01379"/>
<dbReference type="PRINTS" id="PR00036">
    <property type="entry name" value="HTHLACI"/>
</dbReference>
<dbReference type="Pfam" id="PF00356">
    <property type="entry name" value="LacI"/>
    <property type="match status" value="1"/>
</dbReference>
<dbReference type="EMBL" id="ASWO01000005">
    <property type="protein sequence ID" value="EOT83579.1"/>
    <property type="molecule type" value="Genomic_DNA"/>
</dbReference>
<dbReference type="SUPFAM" id="SSF47413">
    <property type="entry name" value="lambda repressor-like DNA-binding domains"/>
    <property type="match status" value="1"/>
</dbReference>
<dbReference type="InterPro" id="IPR001761">
    <property type="entry name" value="Peripla_BP/Lac1_sug-bd_dom"/>
</dbReference>
<dbReference type="PROSITE" id="PS00356">
    <property type="entry name" value="HTH_LACI_1"/>
    <property type="match status" value="1"/>
</dbReference>
<dbReference type="OrthoDB" id="9796186at2"/>
<dbReference type="RefSeq" id="WP_016185827.1">
    <property type="nucleotide sequence ID" value="NZ_ASWO01000005.1"/>
</dbReference>
<dbReference type="GO" id="GO:0000976">
    <property type="term" value="F:transcription cis-regulatory region binding"/>
    <property type="evidence" value="ECO:0007669"/>
    <property type="project" value="TreeGrafter"/>
</dbReference>
<keyword evidence="4" id="KW-0804">Transcription</keyword>
<organism evidence="7 8">
    <name type="scientific">Enterococcus sulfureus ATCC 49903</name>
    <dbReference type="NCBI Taxonomy" id="1140003"/>
    <lineage>
        <taxon>Bacteria</taxon>
        <taxon>Bacillati</taxon>
        <taxon>Bacillota</taxon>
        <taxon>Bacilli</taxon>
        <taxon>Lactobacillales</taxon>
        <taxon>Enterococcaceae</taxon>
        <taxon>Enterococcus</taxon>
    </lineage>
</organism>
<dbReference type="SUPFAM" id="SSF53822">
    <property type="entry name" value="Periplasmic binding protein-like I"/>
    <property type="match status" value="1"/>
</dbReference>
<dbReference type="PATRIC" id="fig|1140003.3.peg.1333"/>
<dbReference type="GO" id="GO:0003700">
    <property type="term" value="F:DNA-binding transcription factor activity"/>
    <property type="evidence" value="ECO:0007669"/>
    <property type="project" value="TreeGrafter"/>
</dbReference>
<evidence type="ECO:0000259" key="5">
    <source>
        <dbReference type="PROSITE" id="PS50932"/>
    </source>
</evidence>
<dbReference type="Gene3D" id="1.10.260.40">
    <property type="entry name" value="lambda repressor-like DNA-binding domains"/>
    <property type="match status" value="1"/>
</dbReference>
<dbReference type="SMART" id="SM00354">
    <property type="entry name" value="HTH_LACI"/>
    <property type="match status" value="1"/>
</dbReference>
<dbReference type="CDD" id="cd06291">
    <property type="entry name" value="PBP1_Qymf-like"/>
    <property type="match status" value="1"/>
</dbReference>
<dbReference type="InterPro" id="IPR000843">
    <property type="entry name" value="HTH_LacI"/>
</dbReference>
<dbReference type="eggNOG" id="COG1609">
    <property type="taxonomic scope" value="Bacteria"/>
</dbReference>
<dbReference type="PANTHER" id="PTHR30146:SF95">
    <property type="entry name" value="RIBOSE OPERON REPRESSOR"/>
    <property type="match status" value="1"/>
</dbReference>
<evidence type="ECO:0000313" key="8">
    <source>
        <dbReference type="Proteomes" id="UP000015961"/>
    </source>
</evidence>
<protein>
    <submittedName>
        <fullName evidence="7">Uncharacterized protein</fullName>
    </submittedName>
</protein>
<gene>
    <name evidence="7" type="ORF">I573_01301</name>
</gene>
<dbReference type="Pfam" id="PF00532">
    <property type="entry name" value="Peripla_BP_1"/>
    <property type="match status" value="1"/>
</dbReference>
<name>S0NQK1_9ENTE</name>
<evidence type="ECO:0000256" key="3">
    <source>
        <dbReference type="ARBA" id="ARBA00023125"/>
    </source>
</evidence>
<comment type="caution">
    <text evidence="7">The sequence shown here is derived from an EMBL/GenBank/DDBJ whole genome shotgun (WGS) entry which is preliminary data.</text>
</comment>
<accession>S0NQK1</accession>
<sequence>MRPKLEDVAKLANVSKTTVSRVLNKRGYLSQETIDKVEAAMKELNYQPNTVARQLYNKKTNLIGLIFPTVANPFFGELVAILENELYQRGYKVIIGNSMNNRRKETDYLNQLLSEQVDGLIVGAHNQGIEEYRYEHLPIVAIDRVMNEDIPIIESDNYFGGKQATQLLIDQGAKVILHTNGPADLDTPAMRRRKAYEDTMQEHGLVPETVVVDFNITYEEKQQIFQKIFDEHPNVEGIFASNDVDAMMLYQIAQQRQYRVPEDLLIVGYDGTTLMRTLFPDLTTIVQPIREIALQAIQTLEKRLAKRETAKEYICPVQLHHGKTGFKKQTTI</sequence>
<dbReference type="AlphaFoldDB" id="S0NQK1"/>
<evidence type="ECO:0000256" key="4">
    <source>
        <dbReference type="ARBA" id="ARBA00023163"/>
    </source>
</evidence>
<dbReference type="InterPro" id="IPR010982">
    <property type="entry name" value="Lambda_DNA-bd_dom_sf"/>
</dbReference>